<keyword evidence="2" id="KW-1185">Reference proteome</keyword>
<dbReference type="AlphaFoldDB" id="A0AAV8RT49"/>
<protein>
    <submittedName>
        <fullName evidence="1">Uncharacterized protein</fullName>
    </submittedName>
</protein>
<reference evidence="1 2" key="1">
    <citation type="submission" date="2022-12" db="EMBL/GenBank/DDBJ databases">
        <title>Chromosome-scale assembly of the Ensete ventricosum genome.</title>
        <authorList>
            <person name="Dussert Y."/>
            <person name="Stocks J."/>
            <person name="Wendawek A."/>
            <person name="Woldeyes F."/>
            <person name="Nichols R.A."/>
            <person name="Borrell J.S."/>
        </authorList>
    </citation>
    <scope>NUCLEOTIDE SEQUENCE [LARGE SCALE GENOMIC DNA]</scope>
    <source>
        <strain evidence="2">cv. Maze</strain>
        <tissue evidence="1">Seeds</tissue>
    </source>
</reference>
<name>A0AAV8RT49_ENSVE</name>
<accession>A0AAV8RT49</accession>
<proteinExistence type="predicted"/>
<dbReference type="Proteomes" id="UP001222027">
    <property type="component" value="Unassembled WGS sequence"/>
</dbReference>
<sequence>MELEVDRFGSGAGRKMGKSYEASSQVLHKFWLRR</sequence>
<evidence type="ECO:0000313" key="2">
    <source>
        <dbReference type="Proteomes" id="UP001222027"/>
    </source>
</evidence>
<gene>
    <name evidence="1" type="ORF">OPV22_006341</name>
</gene>
<comment type="caution">
    <text evidence="1">The sequence shown here is derived from an EMBL/GenBank/DDBJ whole genome shotgun (WGS) entry which is preliminary data.</text>
</comment>
<evidence type="ECO:0000313" key="1">
    <source>
        <dbReference type="EMBL" id="KAJ8505455.1"/>
    </source>
</evidence>
<dbReference type="EMBL" id="JAQQAF010000002">
    <property type="protein sequence ID" value="KAJ8505455.1"/>
    <property type="molecule type" value="Genomic_DNA"/>
</dbReference>
<organism evidence="1 2">
    <name type="scientific">Ensete ventricosum</name>
    <name type="common">Abyssinian banana</name>
    <name type="synonym">Musa ensete</name>
    <dbReference type="NCBI Taxonomy" id="4639"/>
    <lineage>
        <taxon>Eukaryota</taxon>
        <taxon>Viridiplantae</taxon>
        <taxon>Streptophyta</taxon>
        <taxon>Embryophyta</taxon>
        <taxon>Tracheophyta</taxon>
        <taxon>Spermatophyta</taxon>
        <taxon>Magnoliopsida</taxon>
        <taxon>Liliopsida</taxon>
        <taxon>Zingiberales</taxon>
        <taxon>Musaceae</taxon>
        <taxon>Ensete</taxon>
    </lineage>
</organism>